<evidence type="ECO:0000313" key="2">
    <source>
        <dbReference type="Proteomes" id="UP000236584"/>
    </source>
</evidence>
<dbReference type="OrthoDB" id="295577at2157"/>
<accession>A0A2I8VIA7</accession>
<keyword evidence="2" id="KW-1185">Reference proteome</keyword>
<protein>
    <submittedName>
        <fullName evidence="1">Uncharacterized protein</fullName>
    </submittedName>
</protein>
<dbReference type="Proteomes" id="UP000236584">
    <property type="component" value="Chromosome"/>
</dbReference>
<dbReference type="KEGG" id="srub:C2R22_08345"/>
<dbReference type="RefSeq" id="WP_103425350.1">
    <property type="nucleotide sequence ID" value="NZ_CP026309.1"/>
</dbReference>
<dbReference type="GeneID" id="35592093"/>
<name>A0A2I8VIA7_9EURY</name>
<proteinExistence type="predicted"/>
<dbReference type="EMBL" id="CP026309">
    <property type="protein sequence ID" value="AUV81662.1"/>
    <property type="molecule type" value="Genomic_DNA"/>
</dbReference>
<sequence>MKFPRVSGSNLEGDHLPLPGWFEGDPTLLVISFQWQQRSLVDPWSSVAEQLAARYDDFEYYELLVVDWRSRMLIGRTRRADLLTSDQHDRMIVLRVNKRQFRQSLGLLGEDTVYALLLDDDYVVRQAAGFPVSSTIEGLRTLLEDWEDARPPTEVEAGQRTNSTG</sequence>
<organism evidence="1 2">
    <name type="scientific">Salinigranum rubrum</name>
    <dbReference type="NCBI Taxonomy" id="755307"/>
    <lineage>
        <taxon>Archaea</taxon>
        <taxon>Methanobacteriati</taxon>
        <taxon>Methanobacteriota</taxon>
        <taxon>Stenosarchaea group</taxon>
        <taxon>Halobacteria</taxon>
        <taxon>Halobacteriales</taxon>
        <taxon>Haloferacaceae</taxon>
        <taxon>Salinigranum</taxon>
    </lineage>
</organism>
<gene>
    <name evidence="1" type="ORF">C2R22_08345</name>
</gene>
<evidence type="ECO:0000313" key="1">
    <source>
        <dbReference type="EMBL" id="AUV81662.1"/>
    </source>
</evidence>
<dbReference type="AlphaFoldDB" id="A0A2I8VIA7"/>
<reference evidence="1 2" key="1">
    <citation type="submission" date="2018-01" db="EMBL/GenBank/DDBJ databases">
        <title>Complete genome sequence of Salinigranum rubrum GX10T, an extremely halophilic archaeon isolated from a marine solar saltern.</title>
        <authorList>
            <person name="Han S."/>
        </authorList>
    </citation>
    <scope>NUCLEOTIDE SEQUENCE [LARGE SCALE GENOMIC DNA]</scope>
    <source>
        <strain evidence="1 2">GX10</strain>
    </source>
</reference>